<dbReference type="Pfam" id="PF12298">
    <property type="entry name" value="Bot1p"/>
    <property type="match status" value="1"/>
</dbReference>
<evidence type="ECO:0000256" key="1">
    <source>
        <dbReference type="SAM" id="MobiDB-lite"/>
    </source>
</evidence>
<gene>
    <name evidence="2" type="ORF">AAFC00_000136</name>
</gene>
<dbReference type="GeneID" id="95973839"/>
<feature type="region of interest" description="Disordered" evidence="1">
    <location>
        <begin position="316"/>
        <end position="341"/>
    </location>
</feature>
<proteinExistence type="predicted"/>
<feature type="compositionally biased region" description="Basic and acidic residues" evidence="1">
    <location>
        <begin position="316"/>
        <end position="340"/>
    </location>
</feature>
<name>A0ABR3P1I3_9PEZI</name>
<feature type="region of interest" description="Disordered" evidence="1">
    <location>
        <begin position="92"/>
        <end position="139"/>
    </location>
</feature>
<dbReference type="RefSeq" id="XP_069196336.1">
    <property type="nucleotide sequence ID" value="XM_069340560.1"/>
</dbReference>
<evidence type="ECO:0008006" key="4">
    <source>
        <dbReference type="Google" id="ProtNLM"/>
    </source>
</evidence>
<protein>
    <recommendedName>
        <fullName evidence="4">Ribosomal protein S35, mitochondrial</fullName>
    </recommendedName>
</protein>
<feature type="compositionally biased region" description="Basic and acidic residues" evidence="1">
    <location>
        <begin position="113"/>
        <end position="136"/>
    </location>
</feature>
<evidence type="ECO:0000313" key="3">
    <source>
        <dbReference type="Proteomes" id="UP001562354"/>
    </source>
</evidence>
<dbReference type="InterPro" id="IPR021036">
    <property type="entry name" value="Ribosomal_mS45"/>
</dbReference>
<keyword evidence="3" id="KW-1185">Reference proteome</keyword>
<reference evidence="2 3" key="1">
    <citation type="submission" date="2024-07" db="EMBL/GenBank/DDBJ databases">
        <title>Draft sequence of the Neodothiora populina.</title>
        <authorList>
            <person name="Drown D.D."/>
            <person name="Schuette U.S."/>
            <person name="Buechlein A.B."/>
            <person name="Rusch D.R."/>
            <person name="Winton L.W."/>
            <person name="Adams G.A."/>
        </authorList>
    </citation>
    <scope>NUCLEOTIDE SEQUENCE [LARGE SCALE GENOMIC DNA]</scope>
    <source>
        <strain evidence="2 3">CPC 39397</strain>
    </source>
</reference>
<evidence type="ECO:0000313" key="2">
    <source>
        <dbReference type="EMBL" id="KAL1296654.1"/>
    </source>
</evidence>
<sequence>MPPRLGSRASHVQRSCGQCLHQTVCSGKRKPSNARNFSQSSSQSFQPSSRQATRLRRNMFAWLNGPGRAFREPQPMSTNYLGAYDKMGKLRRNQGRDMDSPATSAAEEEDVKDEGLSDAEKQELKEKRKAELEDAKAQQNMHIKPTAADFRPFPLNFSFKSEPVLSEGLREELWRQVVELKQSVATVSAVFGVDMRRVAAVVRLTTVEKEWVAKGEKLATPYASAVLAMLPQTRWSPTKKIYPHESINDLPVHPWTRQQIFYPTSESRHFTRADAAKVFSPTLLPADDRIPHPELVQLEREAANEVDRDQRLAAQKARDEKAQRAQQEKERKQAEWEAKNRRTVAGQRWDFNFTNISVEEAGKDGRGRRAVGWRYGNPHNDRKRGVIKIPTSVE</sequence>
<accession>A0ABR3P1I3</accession>
<feature type="region of interest" description="Disordered" evidence="1">
    <location>
        <begin position="27"/>
        <end position="52"/>
    </location>
</feature>
<dbReference type="PANTHER" id="PTHR28158">
    <property type="entry name" value="37S RIBOSOMAL PROTEIN S35, MITOCHONDRIAL"/>
    <property type="match status" value="1"/>
</dbReference>
<dbReference type="Proteomes" id="UP001562354">
    <property type="component" value="Unassembled WGS sequence"/>
</dbReference>
<feature type="compositionally biased region" description="Low complexity" evidence="1">
    <location>
        <begin position="33"/>
        <end position="52"/>
    </location>
</feature>
<comment type="caution">
    <text evidence="2">The sequence shown here is derived from an EMBL/GenBank/DDBJ whole genome shotgun (WGS) entry which is preliminary data.</text>
</comment>
<dbReference type="PANTHER" id="PTHR28158:SF1">
    <property type="entry name" value="SMALL RIBOSOMAL SUBUNIT PROTEIN MS45"/>
    <property type="match status" value="1"/>
</dbReference>
<organism evidence="2 3">
    <name type="scientific">Neodothiora populina</name>
    <dbReference type="NCBI Taxonomy" id="2781224"/>
    <lineage>
        <taxon>Eukaryota</taxon>
        <taxon>Fungi</taxon>
        <taxon>Dikarya</taxon>
        <taxon>Ascomycota</taxon>
        <taxon>Pezizomycotina</taxon>
        <taxon>Dothideomycetes</taxon>
        <taxon>Dothideomycetidae</taxon>
        <taxon>Dothideales</taxon>
        <taxon>Dothioraceae</taxon>
        <taxon>Neodothiora</taxon>
    </lineage>
</organism>
<dbReference type="EMBL" id="JBFMKM010000018">
    <property type="protein sequence ID" value="KAL1296654.1"/>
    <property type="molecule type" value="Genomic_DNA"/>
</dbReference>